<dbReference type="OrthoDB" id="6686096at2"/>
<dbReference type="AlphaFoldDB" id="A0A4Z0F7Z3"/>
<dbReference type="Proteomes" id="UP000297890">
    <property type="component" value="Unassembled WGS sequence"/>
</dbReference>
<dbReference type="RefSeq" id="WP_135282536.1">
    <property type="nucleotide sequence ID" value="NZ_SRIO01000017.1"/>
</dbReference>
<reference evidence="2 3" key="1">
    <citation type="journal article" date="2019" name="ISME J.">
        <title>Candidatus Macondimonas diazotrophica, a novel gammaproteobacterial genus dominating crude-oil-contaminated coastal sediments.</title>
        <authorList>
            <person name="Karthikeyan S."/>
            <person name="Konstantinidis K."/>
        </authorList>
    </citation>
    <scope>NUCLEOTIDE SEQUENCE [LARGE SCALE GENOMIC DNA]</scope>
    <source>
        <strain evidence="2 3">KTK01</strain>
    </source>
</reference>
<name>A0A4Z0F7Z3_9GAMM</name>
<evidence type="ECO:0000313" key="3">
    <source>
        <dbReference type="Proteomes" id="UP000297890"/>
    </source>
</evidence>
<evidence type="ECO:0000313" key="2">
    <source>
        <dbReference type="EMBL" id="TFZ81659.1"/>
    </source>
</evidence>
<accession>A0A4Z0F7Z3</accession>
<dbReference type="EMBL" id="SRIO01000017">
    <property type="protein sequence ID" value="TFZ81659.1"/>
    <property type="molecule type" value="Genomic_DNA"/>
</dbReference>
<proteinExistence type="predicted"/>
<keyword evidence="3" id="KW-1185">Reference proteome</keyword>
<evidence type="ECO:0000256" key="1">
    <source>
        <dbReference type="SAM" id="MobiDB-lite"/>
    </source>
</evidence>
<gene>
    <name evidence="2" type="ORF">E4680_11355</name>
</gene>
<comment type="caution">
    <text evidence="2">The sequence shown here is derived from an EMBL/GenBank/DDBJ whole genome shotgun (WGS) entry which is preliminary data.</text>
</comment>
<feature type="region of interest" description="Disordered" evidence="1">
    <location>
        <begin position="187"/>
        <end position="209"/>
    </location>
</feature>
<sequence>MDEDYEYGGVAIQDPSQGYNVKIWTARISQGGKYILIGAPGVAETVWYTSEYGYLTEVSLAFDQNMRPVIAFVELNQCKFQWYDTSIEQQVVTTLVAGTANPRASMDEKRPYFGTTNDVILSYLRDRNLYVRVGRDRYEVEYLIQEDIPEGYYLHKTGRNTGLRFQWEFRKPWDSGTALDYYLANAADPGTDVTPPEQDPSIEIPGLDS</sequence>
<organism evidence="2 3">
    <name type="scientific">Candidatus Macondimonas diazotrophica</name>
    <dbReference type="NCBI Taxonomy" id="2305248"/>
    <lineage>
        <taxon>Bacteria</taxon>
        <taxon>Pseudomonadati</taxon>
        <taxon>Pseudomonadota</taxon>
        <taxon>Gammaproteobacteria</taxon>
        <taxon>Chromatiales</taxon>
        <taxon>Ectothiorhodospiraceae</taxon>
        <taxon>Candidatus Macondimonas</taxon>
    </lineage>
</organism>
<protein>
    <submittedName>
        <fullName evidence="2">Uncharacterized protein</fullName>
    </submittedName>
</protein>